<reference evidence="3 4" key="1">
    <citation type="submission" date="2019-08" db="EMBL/GenBank/DDBJ databases">
        <title>In-depth cultivation of the pig gut microbiome towards novel bacterial diversity and tailored functional studies.</title>
        <authorList>
            <person name="Wylensek D."/>
            <person name="Hitch T.C.A."/>
            <person name="Clavel T."/>
        </authorList>
    </citation>
    <scope>NUCLEOTIDE SEQUENCE [LARGE SCALE GENOMIC DNA]</scope>
    <source>
        <strain evidence="3 4">WCA-693-APC-5D-A</strain>
    </source>
</reference>
<dbReference type="InterPro" id="IPR001387">
    <property type="entry name" value="Cro/C1-type_HTH"/>
</dbReference>
<sequence>MVSSTENLKQIFSKRLKTTRKSLKIKQQEMADSAGITLRGYQYYEAAVQEPSMSNLYALAEHLGVSLDYLVGRTNKPEVNK</sequence>
<protein>
    <submittedName>
        <fullName evidence="3">Helix-turn-helix transcriptional regulator</fullName>
    </submittedName>
</protein>
<dbReference type="PANTHER" id="PTHR46558:SF14">
    <property type="entry name" value="HTH-TYPE TRANSCRIPTIONAL REGULATOR ANSR"/>
    <property type="match status" value="1"/>
</dbReference>
<dbReference type="GeneID" id="96779962"/>
<dbReference type="PANTHER" id="PTHR46558">
    <property type="entry name" value="TRACRIPTIONAL REGULATORY PROTEIN-RELATED-RELATED"/>
    <property type="match status" value="1"/>
</dbReference>
<dbReference type="PROSITE" id="PS50943">
    <property type="entry name" value="HTH_CROC1"/>
    <property type="match status" value="1"/>
</dbReference>
<accession>A0A6I2UKB5</accession>
<dbReference type="SUPFAM" id="SSF47413">
    <property type="entry name" value="lambda repressor-like DNA-binding domains"/>
    <property type="match status" value="1"/>
</dbReference>
<name>A0A6I2UKB5_9FIRM</name>
<dbReference type="Gene3D" id="1.10.260.40">
    <property type="entry name" value="lambda repressor-like DNA-binding domains"/>
    <property type="match status" value="1"/>
</dbReference>
<evidence type="ECO:0000313" key="3">
    <source>
        <dbReference type="EMBL" id="MSU10000.1"/>
    </source>
</evidence>
<dbReference type="CDD" id="cd00093">
    <property type="entry name" value="HTH_XRE"/>
    <property type="match status" value="1"/>
</dbReference>
<comment type="caution">
    <text evidence="3">The sequence shown here is derived from an EMBL/GenBank/DDBJ whole genome shotgun (WGS) entry which is preliminary data.</text>
</comment>
<proteinExistence type="predicted"/>
<dbReference type="Pfam" id="PF01381">
    <property type="entry name" value="HTH_3"/>
    <property type="match status" value="1"/>
</dbReference>
<dbReference type="GO" id="GO:0003677">
    <property type="term" value="F:DNA binding"/>
    <property type="evidence" value="ECO:0007669"/>
    <property type="project" value="UniProtKB-KW"/>
</dbReference>
<keyword evidence="1" id="KW-0238">DNA-binding</keyword>
<evidence type="ECO:0000313" key="4">
    <source>
        <dbReference type="Proteomes" id="UP000433181"/>
    </source>
</evidence>
<dbReference type="Proteomes" id="UP000433181">
    <property type="component" value="Unassembled WGS sequence"/>
</dbReference>
<dbReference type="AlphaFoldDB" id="A0A6I2UKB5"/>
<dbReference type="RefSeq" id="WP_154408164.1">
    <property type="nucleotide sequence ID" value="NZ_VUNR01000045.1"/>
</dbReference>
<evidence type="ECO:0000256" key="1">
    <source>
        <dbReference type="ARBA" id="ARBA00023125"/>
    </source>
</evidence>
<dbReference type="EMBL" id="VUNR01000045">
    <property type="protein sequence ID" value="MSU10000.1"/>
    <property type="molecule type" value="Genomic_DNA"/>
</dbReference>
<feature type="domain" description="HTH cro/C1-type" evidence="2">
    <location>
        <begin position="16"/>
        <end position="70"/>
    </location>
</feature>
<organism evidence="3 4">
    <name type="scientific">Anaerovibrio slackiae</name>
    <dbReference type="NCBI Taxonomy" id="2652309"/>
    <lineage>
        <taxon>Bacteria</taxon>
        <taxon>Bacillati</taxon>
        <taxon>Bacillota</taxon>
        <taxon>Negativicutes</taxon>
        <taxon>Selenomonadales</taxon>
        <taxon>Selenomonadaceae</taxon>
        <taxon>Anaerovibrio</taxon>
    </lineage>
</organism>
<dbReference type="SMART" id="SM00530">
    <property type="entry name" value="HTH_XRE"/>
    <property type="match status" value="1"/>
</dbReference>
<dbReference type="InterPro" id="IPR010982">
    <property type="entry name" value="Lambda_DNA-bd_dom_sf"/>
</dbReference>
<gene>
    <name evidence="3" type="ORF">FYJ84_13595</name>
</gene>
<evidence type="ECO:0000259" key="2">
    <source>
        <dbReference type="PROSITE" id="PS50943"/>
    </source>
</evidence>
<keyword evidence="4" id="KW-1185">Reference proteome</keyword>